<feature type="compositionally biased region" description="Basic residues" evidence="2">
    <location>
        <begin position="8"/>
        <end position="23"/>
    </location>
</feature>
<accession>A0A9N8F2C1</accession>
<gene>
    <name evidence="3" type="ORF">SEMRO_2982_G341540.1</name>
</gene>
<sequence>MSSSYQLRLRKRSPVPTPSKKKASSAEAASLNKDIVVKPTTSNPKSKRLATVTPPAKKVGLPTKVATAHVKWIRYKAAQAAKDAKAAKKKAAADAKATPRRRNPPRQKLDATQEENEKSRSMVLSIAGCTLLPPMDYGDKSTKTSPDQTFAFLLQRISDRNYAMRSVCVDGGGIVYTKFRCHRRWRPVWFPETSLNDHSDNDKIVDGITLSLADVRGIEDKDFAKFLDACPNLQWLFVEIEYKVPKPNFGRESWNALAKQRSLKVLWIDDAGVLRITSFVQKIVHTLSTQGQLKLCMITPGKSLETRCERTLTESEKARKNAERNAAEEALKEPVLHLLDIYYSPMPIQALDKELCRDIKGAKHDDIHSALTSLQQEGKVQISFEGVYLTDY</sequence>
<dbReference type="OrthoDB" id="46907at2759"/>
<dbReference type="EMBL" id="CAICTM010002980">
    <property type="protein sequence ID" value="CAB9530670.1"/>
    <property type="molecule type" value="Genomic_DNA"/>
</dbReference>
<evidence type="ECO:0000256" key="2">
    <source>
        <dbReference type="SAM" id="MobiDB-lite"/>
    </source>
</evidence>
<feature type="compositionally biased region" description="Basic and acidic residues" evidence="2">
    <location>
        <begin position="107"/>
        <end position="119"/>
    </location>
</feature>
<feature type="region of interest" description="Disordered" evidence="2">
    <location>
        <begin position="84"/>
        <end position="119"/>
    </location>
</feature>
<comment type="caution">
    <text evidence="3">The sequence shown here is derived from an EMBL/GenBank/DDBJ whole genome shotgun (WGS) entry which is preliminary data.</text>
</comment>
<proteinExistence type="predicted"/>
<protein>
    <submittedName>
        <fullName evidence="3">Uncharacterized protein</fullName>
    </submittedName>
</protein>
<evidence type="ECO:0000313" key="4">
    <source>
        <dbReference type="Proteomes" id="UP001153069"/>
    </source>
</evidence>
<keyword evidence="1" id="KW-0175">Coiled coil</keyword>
<feature type="coiled-coil region" evidence="1">
    <location>
        <begin position="305"/>
        <end position="332"/>
    </location>
</feature>
<dbReference type="Proteomes" id="UP001153069">
    <property type="component" value="Unassembled WGS sequence"/>
</dbReference>
<evidence type="ECO:0000256" key="1">
    <source>
        <dbReference type="SAM" id="Coils"/>
    </source>
</evidence>
<organism evidence="3 4">
    <name type="scientific">Seminavis robusta</name>
    <dbReference type="NCBI Taxonomy" id="568900"/>
    <lineage>
        <taxon>Eukaryota</taxon>
        <taxon>Sar</taxon>
        <taxon>Stramenopiles</taxon>
        <taxon>Ochrophyta</taxon>
        <taxon>Bacillariophyta</taxon>
        <taxon>Bacillariophyceae</taxon>
        <taxon>Bacillariophycidae</taxon>
        <taxon>Naviculales</taxon>
        <taxon>Naviculaceae</taxon>
        <taxon>Seminavis</taxon>
    </lineage>
</organism>
<dbReference type="AlphaFoldDB" id="A0A9N8F2C1"/>
<evidence type="ECO:0000313" key="3">
    <source>
        <dbReference type="EMBL" id="CAB9530670.1"/>
    </source>
</evidence>
<reference evidence="3" key="1">
    <citation type="submission" date="2020-06" db="EMBL/GenBank/DDBJ databases">
        <authorList>
            <consortium name="Plant Systems Biology data submission"/>
        </authorList>
    </citation>
    <scope>NUCLEOTIDE SEQUENCE</scope>
    <source>
        <strain evidence="3">D6</strain>
    </source>
</reference>
<keyword evidence="4" id="KW-1185">Reference proteome</keyword>
<feature type="region of interest" description="Disordered" evidence="2">
    <location>
        <begin position="1"/>
        <end position="55"/>
    </location>
</feature>
<name>A0A9N8F2C1_9STRA</name>